<evidence type="ECO:0000256" key="10">
    <source>
        <dbReference type="ARBA" id="ARBA00022801"/>
    </source>
</evidence>
<comment type="function">
    <text evidence="19">Probably involved in the RNA silencing pathway. May cleave double-stranded RNA to produce short 21-24 nucleotides (nt) RNAs which target the selective destruction of complementary RNAs.</text>
</comment>
<evidence type="ECO:0000256" key="12">
    <source>
        <dbReference type="ARBA" id="ARBA00022840"/>
    </source>
</evidence>
<dbReference type="PROSITE" id="PS50137">
    <property type="entry name" value="DS_RBD"/>
    <property type="match status" value="1"/>
</dbReference>
<dbReference type="GO" id="GO:0004386">
    <property type="term" value="F:helicase activity"/>
    <property type="evidence" value="ECO:0007669"/>
    <property type="project" value="UniProtKB-KW"/>
</dbReference>
<dbReference type="InterPro" id="IPR003100">
    <property type="entry name" value="PAZ_dom"/>
</dbReference>
<evidence type="ECO:0000256" key="19">
    <source>
        <dbReference type="ARBA" id="ARBA00056187"/>
    </source>
</evidence>
<feature type="domain" description="RNase III" evidence="22">
    <location>
        <begin position="996"/>
        <end position="1142"/>
    </location>
</feature>
<dbReference type="FunFam" id="1.10.1520.10:FF:000004">
    <property type="entry name" value="Endoribonuclease dicer-like 1"/>
    <property type="match status" value="1"/>
</dbReference>
<comment type="cofactor">
    <cofactor evidence="2">
        <name>Mg(2+)</name>
        <dbReference type="ChEBI" id="CHEBI:18420"/>
    </cofactor>
</comment>
<dbReference type="SMART" id="SM00949">
    <property type="entry name" value="PAZ"/>
    <property type="match status" value="1"/>
</dbReference>
<feature type="domain" description="Helicase C-terminal" evidence="25">
    <location>
        <begin position="369"/>
        <end position="536"/>
    </location>
</feature>
<evidence type="ECO:0000256" key="8">
    <source>
        <dbReference type="ARBA" id="ARBA00022741"/>
    </source>
</evidence>
<dbReference type="CDD" id="cd18034">
    <property type="entry name" value="DEXHc_dicer"/>
    <property type="match status" value="1"/>
</dbReference>
<evidence type="ECO:0000256" key="18">
    <source>
        <dbReference type="ARBA" id="ARBA00035116"/>
    </source>
</evidence>
<dbReference type="Gene3D" id="2.170.260.10">
    <property type="entry name" value="paz domain"/>
    <property type="match status" value="1"/>
</dbReference>
<dbReference type="SMART" id="SM00358">
    <property type="entry name" value="DSRM"/>
    <property type="match status" value="2"/>
</dbReference>
<dbReference type="Pfam" id="PF00636">
    <property type="entry name" value="Ribonuclease_3"/>
    <property type="match status" value="2"/>
</dbReference>
<dbReference type="GO" id="GO:0005634">
    <property type="term" value="C:nucleus"/>
    <property type="evidence" value="ECO:0007669"/>
    <property type="project" value="UniProtKB-SubCell"/>
</dbReference>
<keyword evidence="11" id="KW-0347">Helicase</keyword>
<dbReference type="InterPro" id="IPR014720">
    <property type="entry name" value="dsRBD_dom"/>
</dbReference>
<dbReference type="Pfam" id="PF02170">
    <property type="entry name" value="PAZ"/>
    <property type="match status" value="1"/>
</dbReference>
<dbReference type="GO" id="GO:0005524">
    <property type="term" value="F:ATP binding"/>
    <property type="evidence" value="ECO:0007669"/>
    <property type="project" value="UniProtKB-KW"/>
</dbReference>
<dbReference type="InterPro" id="IPR011545">
    <property type="entry name" value="DEAD/DEAH_box_helicase_dom"/>
</dbReference>
<evidence type="ECO:0000256" key="5">
    <source>
        <dbReference type="ARBA" id="ARBA00022722"/>
    </source>
</evidence>
<evidence type="ECO:0000313" key="28">
    <source>
        <dbReference type="Proteomes" id="UP000092600"/>
    </source>
</evidence>
<dbReference type="Gene3D" id="1.10.1520.10">
    <property type="entry name" value="Ribonuclease III domain"/>
    <property type="match status" value="2"/>
</dbReference>
<evidence type="ECO:0000256" key="14">
    <source>
        <dbReference type="ARBA" id="ARBA00022884"/>
    </source>
</evidence>
<evidence type="ECO:0000256" key="7">
    <source>
        <dbReference type="ARBA" id="ARBA00022737"/>
    </source>
</evidence>
<keyword evidence="12" id="KW-0067">ATP-binding</keyword>
<keyword evidence="8" id="KW-0547">Nucleotide-binding</keyword>
<dbReference type="FunFam" id="3.30.160.380:FF:000001">
    <property type="entry name" value="Endoribonuclease dicer-like 1"/>
    <property type="match status" value="1"/>
</dbReference>
<organism evidence="27 28">
    <name type="scientific">Ananas comosus</name>
    <name type="common">Pineapple</name>
    <name type="synonym">Ananas ananas</name>
    <dbReference type="NCBI Taxonomy" id="4615"/>
    <lineage>
        <taxon>Eukaryota</taxon>
        <taxon>Viridiplantae</taxon>
        <taxon>Streptophyta</taxon>
        <taxon>Embryophyta</taxon>
        <taxon>Tracheophyta</taxon>
        <taxon>Spermatophyta</taxon>
        <taxon>Magnoliopsida</taxon>
        <taxon>Liliopsida</taxon>
        <taxon>Poales</taxon>
        <taxon>Bromeliaceae</taxon>
        <taxon>Bromelioideae</taxon>
        <taxon>Ananas</taxon>
    </lineage>
</organism>
<dbReference type="PROSITE" id="PS51192">
    <property type="entry name" value="HELICASE_ATP_BIND_1"/>
    <property type="match status" value="1"/>
</dbReference>
<feature type="domain" description="RNase III" evidence="22">
    <location>
        <begin position="1183"/>
        <end position="1327"/>
    </location>
</feature>
<dbReference type="Pfam" id="PF14709">
    <property type="entry name" value="DND1_DSRM"/>
    <property type="match status" value="1"/>
</dbReference>
<evidence type="ECO:0000259" key="21">
    <source>
        <dbReference type="PROSITE" id="PS50137"/>
    </source>
</evidence>
<proteinExistence type="inferred from homology"/>
<dbReference type="SMART" id="SM00487">
    <property type="entry name" value="DEXDc"/>
    <property type="match status" value="1"/>
</dbReference>
<dbReference type="STRING" id="4615.A0A199VI58"/>
<accession>A0A199VI58</accession>
<keyword evidence="14 20" id="KW-0694">RNA-binding</keyword>
<evidence type="ECO:0000256" key="13">
    <source>
        <dbReference type="ARBA" id="ARBA00022842"/>
    </source>
</evidence>
<evidence type="ECO:0000256" key="20">
    <source>
        <dbReference type="PROSITE-ProRule" id="PRU00657"/>
    </source>
</evidence>
<evidence type="ECO:0000256" key="4">
    <source>
        <dbReference type="ARBA" id="ARBA00011499"/>
    </source>
</evidence>
<keyword evidence="7" id="KW-0677">Repeat</keyword>
<dbReference type="InterPro" id="IPR014001">
    <property type="entry name" value="Helicase_ATP-bd"/>
</dbReference>
<evidence type="ECO:0000259" key="22">
    <source>
        <dbReference type="PROSITE" id="PS50142"/>
    </source>
</evidence>
<evidence type="ECO:0000259" key="25">
    <source>
        <dbReference type="PROSITE" id="PS51194"/>
    </source>
</evidence>
<dbReference type="SMART" id="SM00535">
    <property type="entry name" value="RIBOc"/>
    <property type="match status" value="2"/>
</dbReference>
<evidence type="ECO:0000256" key="17">
    <source>
        <dbReference type="ARBA" id="ARBA00023242"/>
    </source>
</evidence>
<feature type="domain" description="Dicer dsRNA-binding fold" evidence="26">
    <location>
        <begin position="554"/>
        <end position="644"/>
    </location>
</feature>
<keyword evidence="6" id="KW-0479">Metal-binding</keyword>
<dbReference type="Pfam" id="PF00271">
    <property type="entry name" value="Helicase_C"/>
    <property type="match status" value="1"/>
</dbReference>
<dbReference type="SUPFAM" id="SSF54768">
    <property type="entry name" value="dsRNA-binding domain-like"/>
    <property type="match status" value="2"/>
</dbReference>
<evidence type="ECO:0000256" key="9">
    <source>
        <dbReference type="ARBA" id="ARBA00022759"/>
    </source>
</evidence>
<keyword evidence="9" id="KW-0255">Endonuclease</keyword>
<dbReference type="GO" id="GO:0004525">
    <property type="term" value="F:ribonuclease III activity"/>
    <property type="evidence" value="ECO:0007669"/>
    <property type="project" value="InterPro"/>
</dbReference>
<dbReference type="SUPFAM" id="SSF52540">
    <property type="entry name" value="P-loop containing nucleoside triphosphate hydrolases"/>
    <property type="match status" value="1"/>
</dbReference>
<name>A0A199VI58_ANACO</name>
<dbReference type="PROSITE" id="PS50142">
    <property type="entry name" value="RNASE_3_2"/>
    <property type="match status" value="2"/>
</dbReference>
<dbReference type="FunFam" id="3.40.50.300:FF:000705">
    <property type="entry name" value="Endoribonuclease dicer-like protein"/>
    <property type="match status" value="1"/>
</dbReference>
<evidence type="ECO:0000256" key="16">
    <source>
        <dbReference type="ARBA" id="ARBA00023211"/>
    </source>
</evidence>
<keyword evidence="5" id="KW-0540">Nuclease</keyword>
<dbReference type="Gene3D" id="3.30.160.20">
    <property type="match status" value="1"/>
</dbReference>
<dbReference type="PROSITE" id="PS51327">
    <property type="entry name" value="DICER_DSRBF"/>
    <property type="match status" value="1"/>
</dbReference>
<dbReference type="GO" id="GO:0003723">
    <property type="term" value="F:RNA binding"/>
    <property type="evidence" value="ECO:0007669"/>
    <property type="project" value="UniProtKB-UniRule"/>
</dbReference>
<dbReference type="FunFam" id="3.40.50.300:FF:000420">
    <property type="entry name" value="Endoribonuclease dicer-like 1"/>
    <property type="match status" value="1"/>
</dbReference>
<evidence type="ECO:0000313" key="27">
    <source>
        <dbReference type="EMBL" id="OAY76445.1"/>
    </source>
</evidence>
<dbReference type="SUPFAM" id="SSF101690">
    <property type="entry name" value="PAZ domain"/>
    <property type="match status" value="1"/>
</dbReference>
<dbReference type="InterPro" id="IPR001650">
    <property type="entry name" value="Helicase_C-like"/>
</dbReference>
<dbReference type="GO" id="GO:0046872">
    <property type="term" value="F:metal ion binding"/>
    <property type="evidence" value="ECO:0007669"/>
    <property type="project" value="UniProtKB-KW"/>
</dbReference>
<evidence type="ECO:0000259" key="24">
    <source>
        <dbReference type="PROSITE" id="PS51192"/>
    </source>
</evidence>
<dbReference type="InterPro" id="IPR027417">
    <property type="entry name" value="P-loop_NTPase"/>
</dbReference>
<evidence type="ECO:0000256" key="1">
    <source>
        <dbReference type="ARBA" id="ARBA00001936"/>
    </source>
</evidence>
<dbReference type="PROSITE" id="PS00517">
    <property type="entry name" value="RNASE_3_1"/>
    <property type="match status" value="1"/>
</dbReference>
<dbReference type="InterPro" id="IPR005034">
    <property type="entry name" value="Dicer_dimerisation"/>
</dbReference>
<dbReference type="Pfam" id="PF00270">
    <property type="entry name" value="DEAD"/>
    <property type="match status" value="1"/>
</dbReference>
<comment type="cofactor">
    <cofactor evidence="1">
        <name>Mn(2+)</name>
        <dbReference type="ChEBI" id="CHEBI:29035"/>
    </cofactor>
</comment>
<dbReference type="PANTHER" id="PTHR14950:SF15">
    <property type="entry name" value="DICER-LIKE PROTEIN 4"/>
    <property type="match status" value="1"/>
</dbReference>
<dbReference type="Gene3D" id="3.40.50.300">
    <property type="entry name" value="P-loop containing nucleotide triphosphate hydrolases"/>
    <property type="match status" value="2"/>
</dbReference>
<dbReference type="InterPro" id="IPR000999">
    <property type="entry name" value="RNase_III_dom"/>
</dbReference>
<dbReference type="PANTHER" id="PTHR14950">
    <property type="entry name" value="DICER-RELATED"/>
    <property type="match status" value="1"/>
</dbReference>
<dbReference type="PROSITE" id="PS51194">
    <property type="entry name" value="HELICASE_CTER"/>
    <property type="match status" value="1"/>
</dbReference>
<evidence type="ECO:0000256" key="2">
    <source>
        <dbReference type="ARBA" id="ARBA00001946"/>
    </source>
</evidence>
<evidence type="ECO:0000256" key="3">
    <source>
        <dbReference type="ARBA" id="ARBA00004123"/>
    </source>
</evidence>
<keyword evidence="16" id="KW-0464">Manganese</keyword>
<dbReference type="InterPro" id="IPR036085">
    <property type="entry name" value="PAZ_dom_sf"/>
</dbReference>
<evidence type="ECO:0000256" key="15">
    <source>
        <dbReference type="ARBA" id="ARBA00023158"/>
    </source>
</evidence>
<dbReference type="Pfam" id="PF03368">
    <property type="entry name" value="Dicer_dimer"/>
    <property type="match status" value="1"/>
</dbReference>
<evidence type="ECO:0000259" key="23">
    <source>
        <dbReference type="PROSITE" id="PS50821"/>
    </source>
</evidence>
<dbReference type="CDD" id="cd00593">
    <property type="entry name" value="RIBOc"/>
    <property type="match status" value="2"/>
</dbReference>
<comment type="similarity">
    <text evidence="18 20">Belongs to the helicase family. Dicer subfamily.</text>
</comment>
<dbReference type="SUPFAM" id="SSF69065">
    <property type="entry name" value="RNase III domain-like"/>
    <property type="match status" value="2"/>
</dbReference>
<comment type="subcellular location">
    <subcellularLocation>
        <location evidence="3">Nucleus</location>
    </subcellularLocation>
</comment>
<gene>
    <name evidence="27" type="ORF">ACMD2_19666</name>
</gene>
<evidence type="ECO:0000256" key="6">
    <source>
        <dbReference type="ARBA" id="ARBA00022723"/>
    </source>
</evidence>
<keyword evidence="10" id="KW-0378">Hydrolase</keyword>
<keyword evidence="13" id="KW-0460">Magnesium</keyword>
<evidence type="ECO:0000259" key="26">
    <source>
        <dbReference type="PROSITE" id="PS51327"/>
    </source>
</evidence>
<dbReference type="InterPro" id="IPR038248">
    <property type="entry name" value="Dicer_dimer_sf"/>
</dbReference>
<comment type="subunit">
    <text evidence="4">May interact with ARGONAUTE1 or PINHEAD through their common PAZ domains.</text>
</comment>
<dbReference type="GO" id="GO:0005737">
    <property type="term" value="C:cytoplasm"/>
    <property type="evidence" value="ECO:0007669"/>
    <property type="project" value="TreeGrafter"/>
</dbReference>
<feature type="domain" description="PAZ" evidence="23">
    <location>
        <begin position="833"/>
        <end position="945"/>
    </location>
</feature>
<keyword evidence="17" id="KW-0539">Nucleus</keyword>
<reference evidence="27 28" key="1">
    <citation type="journal article" date="2016" name="DNA Res.">
        <title>The draft genome of MD-2 pineapple using hybrid error correction of long reads.</title>
        <authorList>
            <person name="Redwan R.M."/>
            <person name="Saidin A."/>
            <person name="Kumar S.V."/>
        </authorList>
    </citation>
    <scope>NUCLEOTIDE SEQUENCE [LARGE SCALE GENOMIC DNA]</scope>
    <source>
        <strain evidence="28">cv. MD2</strain>
        <tissue evidence="27">Leaf</tissue>
    </source>
</reference>
<feature type="domain" description="DRBM" evidence="21">
    <location>
        <begin position="1556"/>
        <end position="1632"/>
    </location>
</feature>
<dbReference type="InterPro" id="IPR036389">
    <property type="entry name" value="RNase_III_sf"/>
</dbReference>
<dbReference type="SMART" id="SM00490">
    <property type="entry name" value="HELICc"/>
    <property type="match status" value="1"/>
</dbReference>
<feature type="domain" description="Helicase ATP-binding" evidence="24">
    <location>
        <begin position="31"/>
        <end position="190"/>
    </location>
</feature>
<evidence type="ECO:0000256" key="11">
    <source>
        <dbReference type="ARBA" id="ARBA00022806"/>
    </source>
</evidence>
<comment type="caution">
    <text evidence="27">The sequence shown here is derived from an EMBL/GenBank/DDBJ whole genome shotgun (WGS) entry which is preliminary data.</text>
</comment>
<keyword evidence="15" id="KW-0943">RNA-mediated gene silencing</keyword>
<protein>
    <submittedName>
        <fullName evidence="27">Endoribonuclease Dicer</fullName>
    </submittedName>
</protein>
<dbReference type="Gene3D" id="3.30.160.380">
    <property type="entry name" value="Dicer dimerisation domain"/>
    <property type="match status" value="1"/>
</dbReference>
<dbReference type="EMBL" id="LSRQ01001802">
    <property type="protein sequence ID" value="OAY76445.1"/>
    <property type="molecule type" value="Genomic_DNA"/>
</dbReference>
<dbReference type="Proteomes" id="UP000092600">
    <property type="component" value="Unassembled WGS sequence"/>
</dbReference>
<dbReference type="PROSITE" id="PS50821">
    <property type="entry name" value="PAZ"/>
    <property type="match status" value="1"/>
</dbReference>
<dbReference type="GO" id="GO:0010267">
    <property type="term" value="P:ta-siRNA processing"/>
    <property type="evidence" value="ECO:0007669"/>
    <property type="project" value="UniProtKB-ARBA"/>
</dbReference>
<sequence>MGESSSSSSSSGAPTPVKDPRTIARKYQLELCKRAVEKNTIVYLGTGCGKTHIAVLLMYELGHLIRKPSKQVCVFLAPTVPLVRQQAMVIENSTDFKVRCYHGHSKNLKDHDDWNMEIELSEVLVMTPQILLHNLRHCFIRMDLIVLLIFDECHHAQAQTRHPYAQIMKEFYKTNGMKVPRIFGMTASPIIGKGGSNQLTYTKCINSLESLLHAEVCTVDNLELESIIASPDLEVYSYGPIVHTSSSLIVTCSEKLEKLKVQCMSLLRENLCDFKDQQKKMKFLLGLHDNLLFCLQSVGLCGALQAARVLLASDGADLSEMETEANYSNKCLTDQYLKEAISILGCNFDDETTADFSTLETVKEPFFSKKLSVLIEVLTRYRLQEGMKCIIFVKRTIIARTLAYILGNMKSLSFWKCEFLVGYHSGLKNMSRKKMNAVVEKFCSGEVNLLVATNVAEEGLDIQTCCLVVRFDLPQTVASFIQSRGRARMMKSKYIFLVERGNQQDEKLLDDFIIGETIMSKEVLDRSSDDTFNNLEEIIYKVTSTGASISTGCSVSLLHYYCSKLPRDMYFAPSLKFFYIDDSNGIICRMILPPNAPFRQVESLPCASKDEAKRNACLQACKELHEKGALTDYLLPGLSSGKKNGSTAHHSGCNSNEDENLRELYEMLVPSVLKASRSNFDSQINMYFYYIRLVPIPEDRQYRMFGLFVMSPLPKEAEKLEVDLHLAHGRIVEAGIEPKGMLTFCKEEIVLGQYFQEMCLKIILDRAEFYCDHVSLGKFHASEHCFSTFYLLLPVKQQNCGDKMIVDWETIRCCLSSPVFGRITDLDWKDPYPISDSLKLLNGTVSKHNVLNSLVFTPHNKLFFLIDDVIHGTNANSQYKSVSYAQHYQDRFNIQLSHPEQPLLKAKPLFNLHNLLHNRLQGNTESHELLEHFVELPPELCCLKIVGFSKDIGSSLSLLPSLMHRLENLLVAIELKEVLASSFPEASEIRADCILEALTTEKCLERLSLERFEVLGDAFLKYAVGRHCFVSFQGLDEGQLTRMRSAIVNNSNLCELAIKKNLQVYIRDQPFDPTLFFALGRPCNVVCNADTESSIHQMGTDSGSDRPESGSVRCTKSHNWLHRKTIADVVEALVGAFLVESGFKAAFAFLRWLGIPVHFDLPDVYRVYKSSNNNLSLCDVISVAKLEELIGYTFKYKGLILQALVHASYSNHPGGCYQKLEFLGDAVLEYLITSYLYSAYPDLKPGQITDLRSISVNNYSFAHIAVWNSLHKFLVKDSNSLTEAVNQFEKYVQLSEPEKDMLEEPACPKVLGDIVESCVGAVLLDTGFDLNQVWKLMLMLLGPVLNFTSLQLHAVRELREFCESSGLPLGLPDPVKEKGLYFVKVEVGLKDHTLTCMATNKNSKAARKMAAQEALSKLKAHGYKPKRKSLEEVLRTTRKNEAKLIGFDEDPILVENDNDICIKLEKLSTHEPEESSLFLQDAKSAGTSFGYKSFIPSGTEENCMAGVNENYNGTKCKHEPVIQHYVVSSGLAEKSNPWQNSDMETLTSLGDLDRKPAKSRLLEICTANYWDPPLFECCKDEGPSHLREFTYKVTVRVEGATAALLECFSDPKAQKKAAQEHAAEGALWYLKQQGYLP</sequence>